<reference evidence="2" key="1">
    <citation type="journal article" date="2011" name="Nature">
        <title>Genome sequence and analysis of the tuber crop potato.</title>
        <authorList>
            <consortium name="The Potato Genome Sequencing Consortium"/>
        </authorList>
    </citation>
    <scope>NUCLEOTIDE SEQUENCE [LARGE SCALE GENOMIC DNA]</scope>
    <source>
        <strain evidence="2">cv. DM1-3 516 R44</strain>
    </source>
</reference>
<dbReference type="ExpressionAtlas" id="M1A503">
    <property type="expression patterns" value="baseline"/>
</dbReference>
<name>M1A503_SOLTU</name>
<proteinExistence type="predicted"/>
<protein>
    <submittedName>
        <fullName evidence="1">Nodulin-26</fullName>
    </submittedName>
</protein>
<dbReference type="Gramene" id="PGSC0003DMT400014853">
    <property type="protein sequence ID" value="PGSC0003DMT400014853"/>
    <property type="gene ID" value="PGSC0003DMG400005803"/>
</dbReference>
<accession>M1A503</accession>
<dbReference type="HOGENOM" id="CLU_2762817_0_0_1"/>
<keyword evidence="2" id="KW-1185">Reference proteome</keyword>
<dbReference type="EnsemblPlants" id="PGSC0003DMT400014853">
    <property type="protein sequence ID" value="PGSC0003DMT400014853"/>
    <property type="gene ID" value="PGSC0003DMG400005803"/>
</dbReference>
<dbReference type="AlphaFoldDB" id="M1A503"/>
<evidence type="ECO:0000313" key="1">
    <source>
        <dbReference type="EnsemblPlants" id="PGSC0003DMT400014853"/>
    </source>
</evidence>
<reference evidence="1" key="2">
    <citation type="submission" date="2015-06" db="UniProtKB">
        <authorList>
            <consortium name="EnsemblPlants"/>
        </authorList>
    </citation>
    <scope>IDENTIFICATION</scope>
    <source>
        <strain evidence="1">DM1-3 516 R44</strain>
    </source>
</reference>
<sequence>MGYRRRQRRGRQLRYSRRYEWTQWVLMIGSQCPDANACLWMLQHGELLIPVSPTFPHQMSLSPERYTTTT</sequence>
<dbReference type="Proteomes" id="UP000011115">
    <property type="component" value="Unassembled WGS sequence"/>
</dbReference>
<evidence type="ECO:0000313" key="2">
    <source>
        <dbReference type="Proteomes" id="UP000011115"/>
    </source>
</evidence>
<organism evidence="1 2">
    <name type="scientific">Solanum tuberosum</name>
    <name type="common">Potato</name>
    <dbReference type="NCBI Taxonomy" id="4113"/>
    <lineage>
        <taxon>Eukaryota</taxon>
        <taxon>Viridiplantae</taxon>
        <taxon>Streptophyta</taxon>
        <taxon>Embryophyta</taxon>
        <taxon>Tracheophyta</taxon>
        <taxon>Spermatophyta</taxon>
        <taxon>Magnoliopsida</taxon>
        <taxon>eudicotyledons</taxon>
        <taxon>Gunneridae</taxon>
        <taxon>Pentapetalae</taxon>
        <taxon>asterids</taxon>
        <taxon>lamiids</taxon>
        <taxon>Solanales</taxon>
        <taxon>Solanaceae</taxon>
        <taxon>Solanoideae</taxon>
        <taxon>Solaneae</taxon>
        <taxon>Solanum</taxon>
    </lineage>
</organism>